<evidence type="ECO:0000313" key="3">
    <source>
        <dbReference type="EMBL" id="KIJ12610.1"/>
    </source>
</evidence>
<keyword evidence="4" id="KW-1185">Reference proteome</keyword>
<organism evidence="3 4">
    <name type="scientific">Paxillus involutus ATCC 200175</name>
    <dbReference type="NCBI Taxonomy" id="664439"/>
    <lineage>
        <taxon>Eukaryota</taxon>
        <taxon>Fungi</taxon>
        <taxon>Dikarya</taxon>
        <taxon>Basidiomycota</taxon>
        <taxon>Agaricomycotina</taxon>
        <taxon>Agaricomycetes</taxon>
        <taxon>Agaricomycetidae</taxon>
        <taxon>Boletales</taxon>
        <taxon>Paxilineae</taxon>
        <taxon>Paxillaceae</taxon>
        <taxon>Paxillus</taxon>
    </lineage>
</organism>
<dbReference type="AlphaFoldDB" id="A0A0C9TAG0"/>
<dbReference type="InterPro" id="IPR002347">
    <property type="entry name" value="SDR_fam"/>
</dbReference>
<reference evidence="4" key="2">
    <citation type="submission" date="2015-01" db="EMBL/GenBank/DDBJ databases">
        <title>Evolutionary Origins and Diversification of the Mycorrhizal Mutualists.</title>
        <authorList>
            <consortium name="DOE Joint Genome Institute"/>
            <consortium name="Mycorrhizal Genomics Consortium"/>
            <person name="Kohler A."/>
            <person name="Kuo A."/>
            <person name="Nagy L.G."/>
            <person name="Floudas D."/>
            <person name="Copeland A."/>
            <person name="Barry K.W."/>
            <person name="Cichocki N."/>
            <person name="Veneault-Fourrey C."/>
            <person name="LaButti K."/>
            <person name="Lindquist E.A."/>
            <person name="Lipzen A."/>
            <person name="Lundell T."/>
            <person name="Morin E."/>
            <person name="Murat C."/>
            <person name="Riley R."/>
            <person name="Ohm R."/>
            <person name="Sun H."/>
            <person name="Tunlid A."/>
            <person name="Henrissat B."/>
            <person name="Grigoriev I.V."/>
            <person name="Hibbett D.S."/>
            <person name="Martin F."/>
        </authorList>
    </citation>
    <scope>NUCLEOTIDE SEQUENCE [LARGE SCALE GENOMIC DNA]</scope>
    <source>
        <strain evidence="4">ATCC 200175</strain>
    </source>
</reference>
<comment type="similarity">
    <text evidence="1">Belongs to the short-chain dehydrogenases/reductases (SDR) family.</text>
</comment>
<dbReference type="Proteomes" id="UP000053647">
    <property type="component" value="Unassembled WGS sequence"/>
</dbReference>
<reference evidence="3 4" key="1">
    <citation type="submission" date="2014-06" db="EMBL/GenBank/DDBJ databases">
        <authorList>
            <consortium name="DOE Joint Genome Institute"/>
            <person name="Kuo A."/>
            <person name="Kohler A."/>
            <person name="Nagy L.G."/>
            <person name="Floudas D."/>
            <person name="Copeland A."/>
            <person name="Barry K.W."/>
            <person name="Cichocki N."/>
            <person name="Veneault-Fourrey C."/>
            <person name="LaButti K."/>
            <person name="Lindquist E.A."/>
            <person name="Lipzen A."/>
            <person name="Lundell T."/>
            <person name="Morin E."/>
            <person name="Murat C."/>
            <person name="Sun H."/>
            <person name="Tunlid A."/>
            <person name="Henrissat B."/>
            <person name="Grigoriev I.V."/>
            <person name="Hibbett D.S."/>
            <person name="Martin F."/>
            <person name="Nordberg H.P."/>
            <person name="Cantor M.N."/>
            <person name="Hua S.X."/>
        </authorList>
    </citation>
    <scope>NUCLEOTIDE SEQUENCE [LARGE SCALE GENOMIC DNA]</scope>
    <source>
        <strain evidence="3 4">ATCC 200175</strain>
    </source>
</reference>
<dbReference type="InterPro" id="IPR036291">
    <property type="entry name" value="NAD(P)-bd_dom_sf"/>
</dbReference>
<dbReference type="PANTHER" id="PTHR44169:SF6">
    <property type="entry name" value="NADPH-DEPENDENT 1-ACYLDIHYDROXYACETONE PHOSPHATE REDUCTASE"/>
    <property type="match status" value="1"/>
</dbReference>
<accession>A0A0C9TAG0</accession>
<dbReference type="Pfam" id="PF00106">
    <property type="entry name" value="adh_short"/>
    <property type="match status" value="1"/>
</dbReference>
<dbReference type="OrthoDB" id="2102561at2759"/>
<dbReference type="GO" id="GO:0005783">
    <property type="term" value="C:endoplasmic reticulum"/>
    <property type="evidence" value="ECO:0007669"/>
    <property type="project" value="TreeGrafter"/>
</dbReference>
<dbReference type="SUPFAM" id="SSF51735">
    <property type="entry name" value="NAD(P)-binding Rossmann-fold domains"/>
    <property type="match status" value="1"/>
</dbReference>
<evidence type="ECO:0000256" key="1">
    <source>
        <dbReference type="ARBA" id="ARBA00006484"/>
    </source>
</evidence>
<dbReference type="PANTHER" id="PTHR44169">
    <property type="entry name" value="NADPH-DEPENDENT 1-ACYLDIHYDROXYACETONE PHOSPHATE REDUCTASE"/>
    <property type="match status" value="1"/>
</dbReference>
<evidence type="ECO:0000256" key="2">
    <source>
        <dbReference type="ARBA" id="ARBA00023002"/>
    </source>
</evidence>
<protein>
    <submittedName>
        <fullName evidence="3">Uncharacterized protein</fullName>
    </submittedName>
</protein>
<keyword evidence="2" id="KW-0560">Oxidoreductase</keyword>
<dbReference type="Gene3D" id="3.40.50.720">
    <property type="entry name" value="NAD(P)-binding Rossmann-like Domain"/>
    <property type="match status" value="1"/>
</dbReference>
<name>A0A0C9TAG0_PAXIN</name>
<sequence length="181" mass="19408">MRRRGSLKPWTAFTSIISANLNISLDVTKEDSIHKVVLAKTERIIVVVNNAGALTIAEVTIEQMQNALELNTSAAVVLRLSFLANRTIPCGGLFCAAKTALHAISESLAMEYKSFGIKVMLVVPGGGMWAEDGPAGEGPGSISTNDFARRALLSYNHGHKEAMNEATGSSSGQTYQGKFYF</sequence>
<dbReference type="HOGENOM" id="CLU_1489459_0_0_1"/>
<proteinExistence type="inferred from homology"/>
<evidence type="ECO:0000313" key="4">
    <source>
        <dbReference type="Proteomes" id="UP000053647"/>
    </source>
</evidence>
<dbReference type="EMBL" id="KN819361">
    <property type="protein sequence ID" value="KIJ12610.1"/>
    <property type="molecule type" value="Genomic_DNA"/>
</dbReference>
<dbReference type="GO" id="GO:0016491">
    <property type="term" value="F:oxidoreductase activity"/>
    <property type="evidence" value="ECO:0007669"/>
    <property type="project" value="UniProtKB-KW"/>
</dbReference>
<gene>
    <name evidence="3" type="ORF">PAXINDRAFT_14535</name>
</gene>